<feature type="non-terminal residue" evidence="1">
    <location>
        <position position="117"/>
    </location>
</feature>
<keyword evidence="2" id="KW-1185">Reference proteome</keyword>
<evidence type="ECO:0000313" key="1">
    <source>
        <dbReference type="EMBL" id="CAG8838803.1"/>
    </source>
</evidence>
<proteinExistence type="predicted"/>
<dbReference type="EMBL" id="CAJVQC010121691">
    <property type="protein sequence ID" value="CAG8838803.1"/>
    <property type="molecule type" value="Genomic_DNA"/>
</dbReference>
<name>A0ACA9SGJ9_9GLOM</name>
<sequence length="117" mass="13477">NKDGGTLEFTYTATNDNLITGETFERVIYEKFKNLSMFKICFPCTPYLLSGGELLFSNGNYDSWTIRIENMKLEGGTKIETMIEEDYEYVQSKPDINRPFQVARVEKWNLTGDGGYD</sequence>
<reference evidence="1" key="1">
    <citation type="submission" date="2021-06" db="EMBL/GenBank/DDBJ databases">
        <authorList>
            <person name="Kallberg Y."/>
            <person name="Tangrot J."/>
            <person name="Rosling A."/>
        </authorList>
    </citation>
    <scope>NUCLEOTIDE SEQUENCE</scope>
    <source>
        <strain evidence="1">MA461A</strain>
    </source>
</reference>
<gene>
    <name evidence="1" type="ORF">RPERSI_LOCUS30817</name>
</gene>
<protein>
    <submittedName>
        <fullName evidence="1">15971_t:CDS:1</fullName>
    </submittedName>
</protein>
<organism evidence="1 2">
    <name type="scientific">Racocetra persica</name>
    <dbReference type="NCBI Taxonomy" id="160502"/>
    <lineage>
        <taxon>Eukaryota</taxon>
        <taxon>Fungi</taxon>
        <taxon>Fungi incertae sedis</taxon>
        <taxon>Mucoromycota</taxon>
        <taxon>Glomeromycotina</taxon>
        <taxon>Glomeromycetes</taxon>
        <taxon>Diversisporales</taxon>
        <taxon>Gigasporaceae</taxon>
        <taxon>Racocetra</taxon>
    </lineage>
</organism>
<feature type="non-terminal residue" evidence="1">
    <location>
        <position position="1"/>
    </location>
</feature>
<accession>A0ACA9SGJ9</accession>
<comment type="caution">
    <text evidence="1">The sequence shown here is derived from an EMBL/GenBank/DDBJ whole genome shotgun (WGS) entry which is preliminary data.</text>
</comment>
<evidence type="ECO:0000313" key="2">
    <source>
        <dbReference type="Proteomes" id="UP000789920"/>
    </source>
</evidence>
<dbReference type="Proteomes" id="UP000789920">
    <property type="component" value="Unassembled WGS sequence"/>
</dbReference>